<comment type="pathway">
    <text evidence="4">Amino-acid biosynthesis; L-leucine biosynthesis; L-leucine from 3-methyl-2-oxobutanoate: step 4/4.</text>
</comment>
<keyword evidence="9 16" id="KW-0808">Transferase</keyword>
<accession>A0AAX1TM50</accession>
<comment type="pathway">
    <text evidence="2">Amino-acid biosynthesis; L-isoleucine biosynthesis; L-isoleucine from 2-oxobutanoate: step 4/4.</text>
</comment>
<dbReference type="PIRSF" id="PIRSF006468">
    <property type="entry name" value="BCAT1"/>
    <property type="match status" value="1"/>
</dbReference>
<protein>
    <recommendedName>
        <fullName evidence="6">branched-chain-amino-acid transaminase</fullName>
        <ecNumber evidence="6">2.6.1.42</ecNumber>
    </recommendedName>
</protein>
<dbReference type="NCBIfam" id="NF009897">
    <property type="entry name" value="PRK13357.1"/>
    <property type="match status" value="1"/>
</dbReference>
<dbReference type="GO" id="GO:0008652">
    <property type="term" value="P:amino acid biosynthetic process"/>
    <property type="evidence" value="ECO:0007669"/>
    <property type="project" value="UniProtKB-KW"/>
</dbReference>
<dbReference type="AlphaFoldDB" id="A0AAX1TM50"/>
<dbReference type="NCBIfam" id="TIGR01123">
    <property type="entry name" value="ilvE_II"/>
    <property type="match status" value="1"/>
</dbReference>
<gene>
    <name evidence="16" type="primary">ilvK</name>
    <name evidence="16" type="ORF">NCTC12112_02792</name>
</gene>
<dbReference type="Pfam" id="PF01063">
    <property type="entry name" value="Aminotran_4"/>
    <property type="match status" value="1"/>
</dbReference>
<comment type="catalytic activity">
    <reaction evidence="14">
        <text>L-leucine + 2-oxoglutarate = 4-methyl-2-oxopentanoate + L-glutamate</text>
        <dbReference type="Rhea" id="RHEA:18321"/>
        <dbReference type="ChEBI" id="CHEBI:16810"/>
        <dbReference type="ChEBI" id="CHEBI:17865"/>
        <dbReference type="ChEBI" id="CHEBI:29985"/>
        <dbReference type="ChEBI" id="CHEBI:57427"/>
        <dbReference type="EC" id="2.6.1.42"/>
    </reaction>
</comment>
<proteinExistence type="inferred from homology"/>
<evidence type="ECO:0000313" key="17">
    <source>
        <dbReference type="Proteomes" id="UP000249008"/>
    </source>
</evidence>
<dbReference type="RefSeq" id="WP_005980440.1">
    <property type="nucleotide sequence ID" value="NZ_BAABXY010000001.1"/>
</dbReference>
<dbReference type="KEGG" id="ful:C4N20_04530"/>
<comment type="similarity">
    <text evidence="5">Belongs to the class-IV pyridoxal-phosphate-dependent aminotransferase family.</text>
</comment>
<evidence type="ECO:0000256" key="13">
    <source>
        <dbReference type="ARBA" id="ARBA00048798"/>
    </source>
</evidence>
<dbReference type="EC" id="2.6.1.42" evidence="6"/>
<comment type="catalytic activity">
    <reaction evidence="13">
        <text>L-isoleucine + 2-oxoglutarate = (S)-3-methyl-2-oxopentanoate + L-glutamate</text>
        <dbReference type="Rhea" id="RHEA:24801"/>
        <dbReference type="ChEBI" id="CHEBI:16810"/>
        <dbReference type="ChEBI" id="CHEBI:29985"/>
        <dbReference type="ChEBI" id="CHEBI:35146"/>
        <dbReference type="ChEBI" id="CHEBI:58045"/>
        <dbReference type="EC" id="2.6.1.42"/>
    </reaction>
</comment>
<dbReference type="EMBL" id="LS483487">
    <property type="protein sequence ID" value="SQJ12850.1"/>
    <property type="molecule type" value="Genomic_DNA"/>
</dbReference>
<evidence type="ECO:0000256" key="4">
    <source>
        <dbReference type="ARBA" id="ARBA00005072"/>
    </source>
</evidence>
<comment type="pathway">
    <text evidence="3">Amino-acid biosynthesis; L-valine biosynthesis; L-valine from pyruvate: step 4/4.</text>
</comment>
<evidence type="ECO:0000256" key="10">
    <source>
        <dbReference type="ARBA" id="ARBA00022898"/>
    </source>
</evidence>
<keyword evidence="7 16" id="KW-0032">Aminotransferase</keyword>
<dbReference type="PANTHER" id="PTHR11825:SF44">
    <property type="entry name" value="BRANCHED-CHAIN-AMINO-ACID AMINOTRANSFERASE"/>
    <property type="match status" value="1"/>
</dbReference>
<sequence>MKIRVEKAEQLKVKPDEDKLGFGKHFTDYMFVMDYDEGQGWHDARIVPFGPISMSPASMVLHYAQETFEGLKAYRTPDDRILLFRPEMNAKRMRNSNKRLCMAEIPEEMFVEAVETLVAHEKEWIPHLEGTSLYIRPFMFATEVAVGVHPAISYKFIIILSPVGNYYPEGVNPIKIYVEDEYVRATKGGTGFTKCGGNYASSIAAQEKAGKLGYTQVLWLDGVERKYVEEVGTMNVMFKIDNEIYTAPIDGTVLPGVTRDSCIALLKEWGYKVHEEHFTIDFLMEAAREGKLEEAFGTGTAAVISPVGELNYKGEIAMINDFKTGELTQKLYDTLTDIQWGKAEDKFNWTYEVKR</sequence>
<evidence type="ECO:0000256" key="6">
    <source>
        <dbReference type="ARBA" id="ARBA00013053"/>
    </source>
</evidence>
<dbReference type="InterPro" id="IPR036038">
    <property type="entry name" value="Aminotransferase-like"/>
</dbReference>
<evidence type="ECO:0000256" key="12">
    <source>
        <dbReference type="ARBA" id="ARBA00048212"/>
    </source>
</evidence>
<evidence type="ECO:0000313" key="16">
    <source>
        <dbReference type="EMBL" id="SQJ12850.1"/>
    </source>
</evidence>
<dbReference type="InterPro" id="IPR043131">
    <property type="entry name" value="BCAT-like_N"/>
</dbReference>
<keyword evidence="11" id="KW-0100">Branched-chain amino acid biosynthesis</keyword>
<dbReference type="InterPro" id="IPR001544">
    <property type="entry name" value="Aminotrans_IV"/>
</dbReference>
<comment type="catalytic activity">
    <reaction evidence="12">
        <text>L-valine + 2-oxoglutarate = 3-methyl-2-oxobutanoate + L-glutamate</text>
        <dbReference type="Rhea" id="RHEA:24813"/>
        <dbReference type="ChEBI" id="CHEBI:11851"/>
        <dbReference type="ChEBI" id="CHEBI:16810"/>
        <dbReference type="ChEBI" id="CHEBI:29985"/>
        <dbReference type="ChEBI" id="CHEBI:57762"/>
        <dbReference type="EC" id="2.6.1.42"/>
    </reaction>
</comment>
<evidence type="ECO:0000256" key="1">
    <source>
        <dbReference type="ARBA" id="ARBA00001933"/>
    </source>
</evidence>
<keyword evidence="8" id="KW-0028">Amino-acid biosynthesis</keyword>
<dbReference type="GO" id="GO:0009082">
    <property type="term" value="P:branched-chain amino acid biosynthetic process"/>
    <property type="evidence" value="ECO:0007669"/>
    <property type="project" value="UniProtKB-KW"/>
</dbReference>
<evidence type="ECO:0000256" key="9">
    <source>
        <dbReference type="ARBA" id="ARBA00022679"/>
    </source>
</evidence>
<name>A0AAX1TM50_9FUSO</name>
<reference evidence="16 17" key="1">
    <citation type="submission" date="2018-06" db="EMBL/GenBank/DDBJ databases">
        <authorList>
            <consortium name="Pathogen Informatics"/>
            <person name="Doyle S."/>
        </authorList>
    </citation>
    <scope>NUCLEOTIDE SEQUENCE [LARGE SCALE GENOMIC DNA]</scope>
    <source>
        <strain evidence="16 17">NCTC12112</strain>
    </source>
</reference>
<evidence type="ECO:0000256" key="3">
    <source>
        <dbReference type="ARBA" id="ARBA00004931"/>
    </source>
</evidence>
<dbReference type="InterPro" id="IPR043132">
    <property type="entry name" value="BCAT-like_C"/>
</dbReference>
<dbReference type="Gene3D" id="3.30.470.10">
    <property type="match status" value="1"/>
</dbReference>
<evidence type="ECO:0000256" key="7">
    <source>
        <dbReference type="ARBA" id="ARBA00022576"/>
    </source>
</evidence>
<evidence type="ECO:0000256" key="5">
    <source>
        <dbReference type="ARBA" id="ARBA00009320"/>
    </source>
</evidence>
<dbReference type="CDD" id="cd01557">
    <property type="entry name" value="BCAT_beta_family"/>
    <property type="match status" value="1"/>
</dbReference>
<evidence type="ECO:0000256" key="14">
    <source>
        <dbReference type="ARBA" id="ARBA00049229"/>
    </source>
</evidence>
<dbReference type="GO" id="GO:0004084">
    <property type="term" value="F:branched-chain-amino-acid transaminase activity"/>
    <property type="evidence" value="ECO:0007669"/>
    <property type="project" value="UniProtKB-EC"/>
</dbReference>
<evidence type="ECO:0000256" key="15">
    <source>
        <dbReference type="PIRSR" id="PIRSR006468-1"/>
    </source>
</evidence>
<dbReference type="GeneID" id="78454064"/>
<dbReference type="SUPFAM" id="SSF56752">
    <property type="entry name" value="D-aminoacid aminotransferase-like PLP-dependent enzymes"/>
    <property type="match status" value="1"/>
</dbReference>
<organism evidence="16 17">
    <name type="scientific">Fusobacterium ulcerans</name>
    <dbReference type="NCBI Taxonomy" id="861"/>
    <lineage>
        <taxon>Bacteria</taxon>
        <taxon>Fusobacteriati</taxon>
        <taxon>Fusobacteriota</taxon>
        <taxon>Fusobacteriia</taxon>
        <taxon>Fusobacteriales</taxon>
        <taxon>Fusobacteriaceae</taxon>
        <taxon>Fusobacterium</taxon>
    </lineage>
</organism>
<dbReference type="PANTHER" id="PTHR11825">
    <property type="entry name" value="SUBGROUP IIII AMINOTRANSFERASE"/>
    <property type="match status" value="1"/>
</dbReference>
<evidence type="ECO:0000256" key="8">
    <source>
        <dbReference type="ARBA" id="ARBA00022605"/>
    </source>
</evidence>
<dbReference type="Gene3D" id="3.20.10.10">
    <property type="entry name" value="D-amino Acid Aminotransferase, subunit A, domain 2"/>
    <property type="match status" value="1"/>
</dbReference>
<dbReference type="Proteomes" id="UP000249008">
    <property type="component" value="Chromosome 1"/>
</dbReference>
<dbReference type="InterPro" id="IPR033939">
    <property type="entry name" value="BCAT_family"/>
</dbReference>
<comment type="cofactor">
    <cofactor evidence="1">
        <name>pyridoxal 5'-phosphate</name>
        <dbReference type="ChEBI" id="CHEBI:597326"/>
    </cofactor>
</comment>
<feature type="modified residue" description="N6-(pyridoxal phosphate)lysine" evidence="15">
    <location>
        <position position="194"/>
    </location>
</feature>
<evidence type="ECO:0000256" key="11">
    <source>
        <dbReference type="ARBA" id="ARBA00023304"/>
    </source>
</evidence>
<keyword evidence="10" id="KW-0663">Pyridoxal phosphate</keyword>
<dbReference type="InterPro" id="IPR005786">
    <property type="entry name" value="B_amino_transII"/>
</dbReference>
<evidence type="ECO:0000256" key="2">
    <source>
        <dbReference type="ARBA" id="ARBA00004824"/>
    </source>
</evidence>